<dbReference type="RefSeq" id="XP_031868830.1">
    <property type="nucleotide sequence ID" value="XM_032015409.1"/>
</dbReference>
<gene>
    <name evidence="3" type="ORF">BP5553_06786</name>
</gene>
<proteinExistence type="predicted"/>
<evidence type="ECO:0000256" key="1">
    <source>
        <dbReference type="SAM" id="MobiDB-lite"/>
    </source>
</evidence>
<evidence type="ECO:0000313" key="3">
    <source>
        <dbReference type="EMBL" id="RDL36174.1"/>
    </source>
</evidence>
<dbReference type="EMBL" id="NPIC01000005">
    <property type="protein sequence ID" value="RDL36174.1"/>
    <property type="molecule type" value="Genomic_DNA"/>
</dbReference>
<dbReference type="AlphaFoldDB" id="A0A370TKX4"/>
<feature type="compositionally biased region" description="Basic and acidic residues" evidence="1">
    <location>
        <begin position="90"/>
        <end position="99"/>
    </location>
</feature>
<keyword evidence="4" id="KW-1185">Reference proteome</keyword>
<feature type="compositionally biased region" description="Polar residues" evidence="1">
    <location>
        <begin position="38"/>
        <end position="76"/>
    </location>
</feature>
<keyword evidence="2" id="KW-0732">Signal</keyword>
<name>A0A370TKX4_9HELO</name>
<reference evidence="3 4" key="1">
    <citation type="journal article" date="2018" name="IMA Fungus">
        <title>IMA Genome-F 9: Draft genome sequence of Annulohypoxylon stygium, Aspergillus mulundensis, Berkeleyomyces basicola (syn. Thielaviopsis basicola), Ceratocystis smalleyi, two Cercospora beticola strains, Coleophoma cylindrospora, Fusarium fracticaudum, Phialophora cf. hyalina, and Morchella septimelata.</title>
        <authorList>
            <person name="Wingfield B.D."/>
            <person name="Bills G.F."/>
            <person name="Dong Y."/>
            <person name="Huang W."/>
            <person name="Nel W.J."/>
            <person name="Swalarsk-Parry B.S."/>
            <person name="Vaghefi N."/>
            <person name="Wilken P.M."/>
            <person name="An Z."/>
            <person name="de Beer Z.W."/>
            <person name="De Vos L."/>
            <person name="Chen L."/>
            <person name="Duong T.A."/>
            <person name="Gao Y."/>
            <person name="Hammerbacher A."/>
            <person name="Kikkert J.R."/>
            <person name="Li Y."/>
            <person name="Li H."/>
            <person name="Li K."/>
            <person name="Li Q."/>
            <person name="Liu X."/>
            <person name="Ma X."/>
            <person name="Naidoo K."/>
            <person name="Pethybridge S.J."/>
            <person name="Sun J."/>
            <person name="Steenkamp E.T."/>
            <person name="van der Nest M.A."/>
            <person name="van Wyk S."/>
            <person name="Wingfield M.J."/>
            <person name="Xiong C."/>
            <person name="Yue Q."/>
            <person name="Zhang X."/>
        </authorList>
    </citation>
    <scope>NUCLEOTIDE SEQUENCE [LARGE SCALE GENOMIC DNA]</scope>
    <source>
        <strain evidence="3 4">BP 5553</strain>
    </source>
</reference>
<feature type="region of interest" description="Disordered" evidence="1">
    <location>
        <begin position="36"/>
        <end position="99"/>
    </location>
</feature>
<evidence type="ECO:0000313" key="4">
    <source>
        <dbReference type="Proteomes" id="UP000254866"/>
    </source>
</evidence>
<evidence type="ECO:0000256" key="2">
    <source>
        <dbReference type="SAM" id="SignalP"/>
    </source>
</evidence>
<accession>A0A370TKX4</accession>
<organism evidence="3 4">
    <name type="scientific">Venustampulla echinocandica</name>
    <dbReference type="NCBI Taxonomy" id="2656787"/>
    <lineage>
        <taxon>Eukaryota</taxon>
        <taxon>Fungi</taxon>
        <taxon>Dikarya</taxon>
        <taxon>Ascomycota</taxon>
        <taxon>Pezizomycotina</taxon>
        <taxon>Leotiomycetes</taxon>
        <taxon>Helotiales</taxon>
        <taxon>Pleuroascaceae</taxon>
        <taxon>Venustampulla</taxon>
    </lineage>
</organism>
<dbReference type="Proteomes" id="UP000254866">
    <property type="component" value="Unassembled WGS sequence"/>
</dbReference>
<sequence length="192" mass="19044">MRATTLSLVATFAVTTLAQDSFSLGAPTVSLTIADPTETGTIGFTDTNENTPTGDASLSSSVAPTASTSDSDSVSIVPTGHPTGHPSKTGSEHHSSHDGRVTVTVTESNCVATPTNTFSHGHTKSHSNGTAVATKTGGGKVTTALLSHVGSTAAVPTKPLPSNPVPVSGAGKMRLGAGVMGLVALVAGMQLL</sequence>
<comment type="caution">
    <text evidence="3">The sequence shown here is derived from an EMBL/GenBank/DDBJ whole genome shotgun (WGS) entry which is preliminary data.</text>
</comment>
<feature type="chain" id="PRO_5016884487" evidence="2">
    <location>
        <begin position="19"/>
        <end position="192"/>
    </location>
</feature>
<dbReference type="GeneID" id="43599635"/>
<protein>
    <submittedName>
        <fullName evidence="3">Uncharacterized protein</fullName>
    </submittedName>
</protein>
<feature type="signal peptide" evidence="2">
    <location>
        <begin position="1"/>
        <end position="18"/>
    </location>
</feature>